<evidence type="ECO:0000313" key="3">
    <source>
        <dbReference type="Proteomes" id="UP000199475"/>
    </source>
</evidence>
<organism evidence="2 3">
    <name type="scientific">Tessaracoccus oleiagri</name>
    <dbReference type="NCBI Taxonomy" id="686624"/>
    <lineage>
        <taxon>Bacteria</taxon>
        <taxon>Bacillati</taxon>
        <taxon>Actinomycetota</taxon>
        <taxon>Actinomycetes</taxon>
        <taxon>Propionibacteriales</taxon>
        <taxon>Propionibacteriaceae</taxon>
        <taxon>Tessaracoccus</taxon>
    </lineage>
</organism>
<sequence length="165" mass="18279">MTLLEVRPLTARDHSAVAAVLSNDNGYAERVLGRPSRLQDVDELMASRPPGTSADQKPSLGLWVDNDLVGVAELMSDFPELGTNYLGVLQIRADCQGQGLARAFHDQIAATFQEARRWRLTVVDTNSDVQGFWERMGYEQTGESRPWNSGSGVEHSVFVMERDAE</sequence>
<evidence type="ECO:0000259" key="1">
    <source>
        <dbReference type="PROSITE" id="PS51186"/>
    </source>
</evidence>
<dbReference type="SUPFAM" id="SSF55729">
    <property type="entry name" value="Acyl-CoA N-acyltransferases (Nat)"/>
    <property type="match status" value="1"/>
</dbReference>
<dbReference type="EMBL" id="FNGP01000001">
    <property type="protein sequence ID" value="SDL07728.1"/>
    <property type="molecule type" value="Genomic_DNA"/>
</dbReference>
<gene>
    <name evidence="2" type="ORF">SAMN04488242_0067</name>
</gene>
<dbReference type="AlphaFoldDB" id="A0A1G9H423"/>
<dbReference type="Pfam" id="PF13673">
    <property type="entry name" value="Acetyltransf_10"/>
    <property type="match status" value="1"/>
</dbReference>
<dbReference type="Proteomes" id="UP000199475">
    <property type="component" value="Unassembled WGS sequence"/>
</dbReference>
<dbReference type="OrthoDB" id="7992078at2"/>
<dbReference type="STRING" id="686624.SAMN04488242_0067"/>
<dbReference type="RefSeq" id="WP_093247836.1">
    <property type="nucleotide sequence ID" value="NZ_FNGP01000001.1"/>
</dbReference>
<dbReference type="InterPro" id="IPR016181">
    <property type="entry name" value="Acyl_CoA_acyltransferase"/>
</dbReference>
<dbReference type="PROSITE" id="PS51186">
    <property type="entry name" value="GNAT"/>
    <property type="match status" value="1"/>
</dbReference>
<evidence type="ECO:0000313" key="2">
    <source>
        <dbReference type="EMBL" id="SDL07728.1"/>
    </source>
</evidence>
<dbReference type="Gene3D" id="3.40.630.30">
    <property type="match status" value="1"/>
</dbReference>
<dbReference type="InterPro" id="IPR000182">
    <property type="entry name" value="GNAT_dom"/>
</dbReference>
<accession>A0A1G9H423</accession>
<feature type="domain" description="N-acetyltransferase" evidence="1">
    <location>
        <begin position="4"/>
        <end position="165"/>
    </location>
</feature>
<dbReference type="GO" id="GO:0016747">
    <property type="term" value="F:acyltransferase activity, transferring groups other than amino-acyl groups"/>
    <property type="evidence" value="ECO:0007669"/>
    <property type="project" value="InterPro"/>
</dbReference>
<name>A0A1G9H423_9ACTN</name>
<proteinExistence type="predicted"/>
<reference evidence="2 3" key="1">
    <citation type="submission" date="2016-10" db="EMBL/GenBank/DDBJ databases">
        <authorList>
            <person name="de Groot N.N."/>
        </authorList>
    </citation>
    <scope>NUCLEOTIDE SEQUENCE [LARGE SCALE GENOMIC DNA]</scope>
    <source>
        <strain evidence="2 3">CGMCC 1.9159</strain>
    </source>
</reference>
<keyword evidence="3" id="KW-1185">Reference proteome</keyword>
<dbReference type="CDD" id="cd04301">
    <property type="entry name" value="NAT_SF"/>
    <property type="match status" value="1"/>
</dbReference>
<protein>
    <submittedName>
        <fullName evidence="2">Acetyltransferase (GNAT) domain-containing protein</fullName>
    </submittedName>
</protein>
<keyword evidence="2" id="KW-0808">Transferase</keyword>